<evidence type="ECO:0000256" key="2">
    <source>
        <dbReference type="SAM" id="SignalP"/>
    </source>
</evidence>
<evidence type="ECO:0000256" key="1">
    <source>
        <dbReference type="SAM" id="MobiDB-lite"/>
    </source>
</evidence>
<dbReference type="PROSITE" id="PS50213">
    <property type="entry name" value="FAS1"/>
    <property type="match status" value="1"/>
</dbReference>
<organism evidence="4 5">
    <name type="scientific">Riccia fluitans</name>
    <dbReference type="NCBI Taxonomy" id="41844"/>
    <lineage>
        <taxon>Eukaryota</taxon>
        <taxon>Viridiplantae</taxon>
        <taxon>Streptophyta</taxon>
        <taxon>Embryophyta</taxon>
        <taxon>Marchantiophyta</taxon>
        <taxon>Marchantiopsida</taxon>
        <taxon>Marchantiidae</taxon>
        <taxon>Marchantiales</taxon>
        <taxon>Ricciaceae</taxon>
        <taxon>Riccia</taxon>
    </lineage>
</organism>
<feature type="region of interest" description="Disordered" evidence="1">
    <location>
        <begin position="229"/>
        <end position="264"/>
    </location>
</feature>
<dbReference type="SUPFAM" id="SSF82153">
    <property type="entry name" value="FAS1 domain"/>
    <property type="match status" value="1"/>
</dbReference>
<comment type="caution">
    <text evidence="4">The sequence shown here is derived from an EMBL/GenBank/DDBJ whole genome shotgun (WGS) entry which is preliminary data.</text>
</comment>
<gene>
    <name evidence="4" type="ORF">R1flu_009166</name>
</gene>
<dbReference type="Pfam" id="PF02469">
    <property type="entry name" value="Fasciclin"/>
    <property type="match status" value="1"/>
</dbReference>
<keyword evidence="2" id="KW-0732">Signal</keyword>
<dbReference type="InterPro" id="IPR050904">
    <property type="entry name" value="Adhesion/Biosynth-related"/>
</dbReference>
<dbReference type="PANTHER" id="PTHR10900">
    <property type="entry name" value="PERIOSTIN-RELATED"/>
    <property type="match status" value="1"/>
</dbReference>
<keyword evidence="5" id="KW-1185">Reference proteome</keyword>
<dbReference type="InterPro" id="IPR036378">
    <property type="entry name" value="FAS1_dom_sf"/>
</dbReference>
<feature type="compositionally biased region" description="Basic and acidic residues" evidence="1">
    <location>
        <begin position="250"/>
        <end position="261"/>
    </location>
</feature>
<sequence>MAVGSSALRGLVVALLLLAVASTLHAQETCMTSLYDAVATTPELAQLKTEIDNAGLQETFSNKSSKHTFLAPNNTGFENLVSVLNRTMEDIISPKNRAANILLYHVIPSPVFAKDLQNGATVSTLFKGYNLTVHTTSGVQFATPVNSASVVTADIKVCDSVIHIIDTVLLPAALLEIPNYVPPPQFASCDTARDRYFRACHPEEIPNNVPLPARASQADCEMYTFRTPQQKLGGHSRPADDDGEFAADDCESRPVHDEEVSRIPVGMKTTVKAKNPMDDLPEYFRLWD</sequence>
<feature type="signal peptide" evidence="2">
    <location>
        <begin position="1"/>
        <end position="26"/>
    </location>
</feature>
<protein>
    <recommendedName>
        <fullName evidence="3">FAS1 domain-containing protein</fullName>
    </recommendedName>
</protein>
<dbReference type="SMART" id="SM00554">
    <property type="entry name" value="FAS1"/>
    <property type="match status" value="1"/>
</dbReference>
<feature type="chain" id="PRO_5044798834" description="FAS1 domain-containing protein" evidence="2">
    <location>
        <begin position="27"/>
        <end position="288"/>
    </location>
</feature>
<evidence type="ECO:0000313" key="4">
    <source>
        <dbReference type="EMBL" id="KAL2641579.1"/>
    </source>
</evidence>
<dbReference type="Proteomes" id="UP001605036">
    <property type="component" value="Unassembled WGS sequence"/>
</dbReference>
<accession>A0ABD1Z1B2</accession>
<proteinExistence type="predicted"/>
<dbReference type="Gene3D" id="2.30.180.10">
    <property type="entry name" value="FAS1 domain"/>
    <property type="match status" value="1"/>
</dbReference>
<dbReference type="InterPro" id="IPR000782">
    <property type="entry name" value="FAS1_domain"/>
</dbReference>
<reference evidence="4 5" key="1">
    <citation type="submission" date="2024-09" db="EMBL/GenBank/DDBJ databases">
        <title>Chromosome-scale assembly of Riccia fluitans.</title>
        <authorList>
            <person name="Paukszto L."/>
            <person name="Sawicki J."/>
            <person name="Karawczyk K."/>
            <person name="Piernik-Szablinska J."/>
            <person name="Szczecinska M."/>
            <person name="Mazdziarz M."/>
        </authorList>
    </citation>
    <scope>NUCLEOTIDE SEQUENCE [LARGE SCALE GENOMIC DNA]</scope>
    <source>
        <strain evidence="4">Rf_01</strain>
        <tissue evidence="4">Aerial parts of the thallus</tissue>
    </source>
</reference>
<feature type="domain" description="FAS1" evidence="3">
    <location>
        <begin position="31"/>
        <end position="169"/>
    </location>
</feature>
<dbReference type="EMBL" id="JBHFFA010000002">
    <property type="protein sequence ID" value="KAL2641579.1"/>
    <property type="molecule type" value="Genomic_DNA"/>
</dbReference>
<dbReference type="AlphaFoldDB" id="A0ABD1Z1B2"/>
<name>A0ABD1Z1B2_9MARC</name>
<evidence type="ECO:0000259" key="3">
    <source>
        <dbReference type="PROSITE" id="PS50213"/>
    </source>
</evidence>
<dbReference type="PANTHER" id="PTHR10900:SF77">
    <property type="entry name" value="FI19380P1"/>
    <property type="match status" value="1"/>
</dbReference>
<evidence type="ECO:0000313" key="5">
    <source>
        <dbReference type="Proteomes" id="UP001605036"/>
    </source>
</evidence>